<protein>
    <recommendedName>
        <fullName evidence="3">Response regulatory domain-containing protein</fullName>
    </recommendedName>
</protein>
<organism evidence="1 2">
    <name type="scientific">Poriferisphaera corsica</name>
    <dbReference type="NCBI Taxonomy" id="2528020"/>
    <lineage>
        <taxon>Bacteria</taxon>
        <taxon>Pseudomonadati</taxon>
        <taxon>Planctomycetota</taxon>
        <taxon>Phycisphaerae</taxon>
        <taxon>Phycisphaerales</taxon>
        <taxon>Phycisphaeraceae</taxon>
        <taxon>Poriferisphaera</taxon>
    </lineage>
</organism>
<dbReference type="Proteomes" id="UP000317369">
    <property type="component" value="Chromosome"/>
</dbReference>
<dbReference type="EMBL" id="CP036425">
    <property type="protein sequence ID" value="QDU34836.1"/>
    <property type="molecule type" value="Genomic_DNA"/>
</dbReference>
<dbReference type="RefSeq" id="WP_145079245.1">
    <property type="nucleotide sequence ID" value="NZ_CP036425.1"/>
</dbReference>
<accession>A0A517YX84</accession>
<name>A0A517YX84_9BACT</name>
<evidence type="ECO:0008006" key="3">
    <source>
        <dbReference type="Google" id="ProtNLM"/>
    </source>
</evidence>
<evidence type="ECO:0000313" key="2">
    <source>
        <dbReference type="Proteomes" id="UP000317369"/>
    </source>
</evidence>
<keyword evidence="2" id="KW-1185">Reference proteome</keyword>
<proteinExistence type="predicted"/>
<reference evidence="1 2" key="1">
    <citation type="submission" date="2019-02" db="EMBL/GenBank/DDBJ databases">
        <title>Deep-cultivation of Planctomycetes and their phenomic and genomic characterization uncovers novel biology.</title>
        <authorList>
            <person name="Wiegand S."/>
            <person name="Jogler M."/>
            <person name="Boedeker C."/>
            <person name="Pinto D."/>
            <person name="Vollmers J."/>
            <person name="Rivas-Marin E."/>
            <person name="Kohn T."/>
            <person name="Peeters S.H."/>
            <person name="Heuer A."/>
            <person name="Rast P."/>
            <person name="Oberbeckmann S."/>
            <person name="Bunk B."/>
            <person name="Jeske O."/>
            <person name="Meyerdierks A."/>
            <person name="Storesund J.E."/>
            <person name="Kallscheuer N."/>
            <person name="Luecker S."/>
            <person name="Lage O.M."/>
            <person name="Pohl T."/>
            <person name="Merkel B.J."/>
            <person name="Hornburger P."/>
            <person name="Mueller R.-W."/>
            <person name="Bruemmer F."/>
            <person name="Labrenz M."/>
            <person name="Spormann A.M."/>
            <person name="Op den Camp H."/>
            <person name="Overmann J."/>
            <person name="Amann R."/>
            <person name="Jetten M.S.M."/>
            <person name="Mascher T."/>
            <person name="Medema M.H."/>
            <person name="Devos D.P."/>
            <person name="Kaster A.-K."/>
            <person name="Ovreas L."/>
            <person name="Rohde M."/>
            <person name="Galperin M.Y."/>
            <person name="Jogler C."/>
        </authorList>
    </citation>
    <scope>NUCLEOTIDE SEQUENCE [LARGE SCALE GENOMIC DNA]</scope>
    <source>
        <strain evidence="1 2">KS4</strain>
    </source>
</reference>
<evidence type="ECO:0000313" key="1">
    <source>
        <dbReference type="EMBL" id="QDU34836.1"/>
    </source>
</evidence>
<gene>
    <name evidence="1" type="ORF">KS4_29120</name>
</gene>
<dbReference type="KEGG" id="pcor:KS4_29120"/>
<dbReference type="AlphaFoldDB" id="A0A517YX84"/>
<dbReference type="OrthoDB" id="279132at2"/>
<sequence>MPITQIILVGHCGFDTANLTRFIKKHTDLPIHAAQSPKELTPYLSPDALLLINRVIPRAFKLPTGIELIAQLNQQPNPPRSLLISNFPESQQQAITAGALPGFGKSHLTDQKSIKLLTDALQ</sequence>